<evidence type="ECO:0000256" key="1">
    <source>
        <dbReference type="SAM" id="MobiDB-lite"/>
    </source>
</evidence>
<name>A0ABQ9VL84_SAGOE</name>
<accession>A0ABQ9VL84</accession>
<gene>
    <name evidence="2" type="ORF">P7K49_009887</name>
</gene>
<dbReference type="Proteomes" id="UP001266305">
    <property type="component" value="Unassembled WGS sequence"/>
</dbReference>
<reference evidence="2 3" key="1">
    <citation type="submission" date="2023-05" db="EMBL/GenBank/DDBJ databases">
        <title>B98-5 Cell Line De Novo Hybrid Assembly: An Optical Mapping Approach.</title>
        <authorList>
            <person name="Kananen K."/>
            <person name="Auerbach J.A."/>
            <person name="Kautto E."/>
            <person name="Blachly J.S."/>
        </authorList>
    </citation>
    <scope>NUCLEOTIDE SEQUENCE [LARGE SCALE GENOMIC DNA]</scope>
    <source>
        <strain evidence="2">B95-8</strain>
        <tissue evidence="2">Cell line</tissue>
    </source>
</reference>
<sequence>MGARDPTECSSRIILISGKSGKWTVTALKSRLRSGFHDNPASHHPEPKWLASRSKARFRGFRPRSSAFRFSPPAEGIYDFPEPVRSLGPPSLWASLLVTSLPGRVFPGRCWPPGTDLRSPAACRSGESPAGPGSGGTRASSLLPSAGSSSAAVPRAETASGASPGGGGAG</sequence>
<evidence type="ECO:0000313" key="2">
    <source>
        <dbReference type="EMBL" id="KAK2110141.1"/>
    </source>
</evidence>
<proteinExistence type="predicted"/>
<evidence type="ECO:0000313" key="3">
    <source>
        <dbReference type="Proteomes" id="UP001266305"/>
    </source>
</evidence>
<organism evidence="2 3">
    <name type="scientific">Saguinus oedipus</name>
    <name type="common">Cotton-top tamarin</name>
    <name type="synonym">Oedipomidas oedipus</name>
    <dbReference type="NCBI Taxonomy" id="9490"/>
    <lineage>
        <taxon>Eukaryota</taxon>
        <taxon>Metazoa</taxon>
        <taxon>Chordata</taxon>
        <taxon>Craniata</taxon>
        <taxon>Vertebrata</taxon>
        <taxon>Euteleostomi</taxon>
        <taxon>Mammalia</taxon>
        <taxon>Eutheria</taxon>
        <taxon>Euarchontoglires</taxon>
        <taxon>Primates</taxon>
        <taxon>Haplorrhini</taxon>
        <taxon>Platyrrhini</taxon>
        <taxon>Cebidae</taxon>
        <taxon>Callitrichinae</taxon>
        <taxon>Saguinus</taxon>
    </lineage>
</organism>
<keyword evidence="3" id="KW-1185">Reference proteome</keyword>
<dbReference type="EMBL" id="JASSZA010000005">
    <property type="protein sequence ID" value="KAK2110141.1"/>
    <property type="molecule type" value="Genomic_DNA"/>
</dbReference>
<feature type="compositionally biased region" description="Low complexity" evidence="1">
    <location>
        <begin position="138"/>
        <end position="162"/>
    </location>
</feature>
<comment type="caution">
    <text evidence="2">The sequence shown here is derived from an EMBL/GenBank/DDBJ whole genome shotgun (WGS) entry which is preliminary data.</text>
</comment>
<protein>
    <submittedName>
        <fullName evidence="2">Uncharacterized protein</fullName>
    </submittedName>
</protein>
<feature type="region of interest" description="Disordered" evidence="1">
    <location>
        <begin position="118"/>
        <end position="170"/>
    </location>
</feature>